<evidence type="ECO:0000313" key="2">
    <source>
        <dbReference type="Proteomes" id="UP000296049"/>
    </source>
</evidence>
<sequence>MIREGNTFLKEGPSNFCQSCSPYHPTPGPSHVPEPAQGKVVRAEPNIPSQTRRRHCRTVLPANPIDRSHPEERLCPTCVMAADREVQMSSCPAALPLRVFQRRTTYCKHLLLPALISSRFILPEDRCSSITGAFICTCLKKRHAIASRVHQGRPATGWLSLAQPYMPGEHLFEVEAGKKKTNETGSGPGLLLAGPYLLSHAALLPPTAVVVGHLNHSAHRPSSPPGSPEPFIVTWLWNQEPCNVSWSQEHSWQTRQKLLHAALPAQLNPCSSAVDSRITEPANHPYYTLNETVVFQLPAPQAVAARKHWGSTEGEEADGREGLRGDPYLGLDYVEAGPQEGTCEVQQWLREQGKNEVNRRKLTGNWEHAEQCTKGTSCTCGISKCNASSFELTAGTEEWYHAFMTQHTKTNLSTRHATCSHELCYPPRSYPPVHTRSHTPLEGQVKAVRDVETES</sequence>
<dbReference type="AlphaFoldDB" id="R0KVW6"/>
<protein>
    <submittedName>
        <fullName evidence="1">Uncharacterized protein</fullName>
    </submittedName>
</protein>
<evidence type="ECO:0000313" key="1">
    <source>
        <dbReference type="EMBL" id="EOA93284.1"/>
    </source>
</evidence>
<dbReference type="Proteomes" id="UP000296049">
    <property type="component" value="Unassembled WGS sequence"/>
</dbReference>
<accession>R0KVW6</accession>
<reference evidence="2" key="1">
    <citation type="journal article" date="2013" name="Nat. Genet.">
        <title>The duck genome and transcriptome provide insight into an avian influenza virus reservoir species.</title>
        <authorList>
            <person name="Huang Y."/>
            <person name="Li Y."/>
            <person name="Burt D.W."/>
            <person name="Chen H."/>
            <person name="Zhang Y."/>
            <person name="Qian W."/>
            <person name="Kim H."/>
            <person name="Gan S."/>
            <person name="Zhao Y."/>
            <person name="Li J."/>
            <person name="Yi K."/>
            <person name="Feng H."/>
            <person name="Zhu P."/>
            <person name="Li B."/>
            <person name="Liu Q."/>
            <person name="Fairley S."/>
            <person name="Magor K.E."/>
            <person name="Du Z."/>
            <person name="Hu X."/>
            <person name="Goodman L."/>
            <person name="Tafer H."/>
            <person name="Vignal A."/>
            <person name="Lee T."/>
            <person name="Kim K.W."/>
            <person name="Sheng Z."/>
            <person name="An Y."/>
            <person name="Searle S."/>
            <person name="Herrero J."/>
            <person name="Groenen M.A."/>
            <person name="Crooijmans R.P."/>
            <person name="Faraut T."/>
            <person name="Cai Q."/>
            <person name="Webster R.G."/>
            <person name="Aldridge J.R."/>
            <person name="Warren W.C."/>
            <person name="Bartschat S."/>
            <person name="Kehr S."/>
            <person name="Marz M."/>
            <person name="Stadler P.F."/>
            <person name="Smith J."/>
            <person name="Kraus R.H."/>
            <person name="Zhao Y."/>
            <person name="Ren L."/>
            <person name="Fei J."/>
            <person name="Morisson M."/>
            <person name="Kaiser P."/>
            <person name="Griffin D.K."/>
            <person name="Rao M."/>
            <person name="Pitel F."/>
            <person name="Wang J."/>
            <person name="Li N."/>
        </authorList>
    </citation>
    <scope>NUCLEOTIDE SEQUENCE [LARGE SCALE GENOMIC DNA]</scope>
</reference>
<gene>
    <name evidence="1" type="ORF">Anapl_17422</name>
</gene>
<proteinExistence type="predicted"/>
<organism evidence="1 2">
    <name type="scientific">Anas platyrhynchos</name>
    <name type="common">Mallard</name>
    <name type="synonym">Anas boschas</name>
    <dbReference type="NCBI Taxonomy" id="8839"/>
    <lineage>
        <taxon>Eukaryota</taxon>
        <taxon>Metazoa</taxon>
        <taxon>Chordata</taxon>
        <taxon>Craniata</taxon>
        <taxon>Vertebrata</taxon>
        <taxon>Euteleostomi</taxon>
        <taxon>Archelosauria</taxon>
        <taxon>Archosauria</taxon>
        <taxon>Dinosauria</taxon>
        <taxon>Saurischia</taxon>
        <taxon>Theropoda</taxon>
        <taxon>Coelurosauria</taxon>
        <taxon>Aves</taxon>
        <taxon>Neognathae</taxon>
        <taxon>Galloanserae</taxon>
        <taxon>Anseriformes</taxon>
        <taxon>Anatidae</taxon>
        <taxon>Anatinae</taxon>
        <taxon>Anas</taxon>
    </lineage>
</organism>
<dbReference type="EMBL" id="KB747079">
    <property type="protein sequence ID" value="EOA93284.1"/>
    <property type="molecule type" value="Genomic_DNA"/>
</dbReference>
<keyword evidence="2" id="KW-1185">Reference proteome</keyword>
<name>R0KVW6_ANAPL</name>